<evidence type="ECO:0000256" key="1">
    <source>
        <dbReference type="ARBA" id="ARBA00023098"/>
    </source>
</evidence>
<dbReference type="STRING" id="1289135.A966_00770"/>
<dbReference type="GO" id="GO:0006629">
    <property type="term" value="P:lipid metabolic process"/>
    <property type="evidence" value="ECO:0007669"/>
    <property type="project" value="UniProtKB-KW"/>
</dbReference>
<evidence type="ECO:0000259" key="3">
    <source>
        <dbReference type="PROSITE" id="PS51635"/>
    </source>
</evidence>
<dbReference type="OrthoDB" id="9770965at2"/>
<organism evidence="4 5">
    <name type="scientific">Brachyspira hampsonii 30446</name>
    <dbReference type="NCBI Taxonomy" id="1289135"/>
    <lineage>
        <taxon>Bacteria</taxon>
        <taxon>Pseudomonadati</taxon>
        <taxon>Spirochaetota</taxon>
        <taxon>Spirochaetia</taxon>
        <taxon>Brachyspirales</taxon>
        <taxon>Brachyspiraceae</taxon>
        <taxon>Brachyspira</taxon>
    </lineage>
</organism>
<feature type="domain" description="PNPLA" evidence="3">
    <location>
        <begin position="11"/>
        <end position="52"/>
    </location>
</feature>
<evidence type="ECO:0000313" key="5">
    <source>
        <dbReference type="Proteomes" id="UP000011663"/>
    </source>
</evidence>
<dbReference type="PROSITE" id="PS51635">
    <property type="entry name" value="PNPLA"/>
    <property type="match status" value="1"/>
</dbReference>
<sequence length="52" mass="5567">MNKNNNKKIALVLDGGGAKGAYHIGVFKALKELDIIKYITAISGECMSISNI</sequence>
<dbReference type="InterPro" id="IPR002641">
    <property type="entry name" value="PNPLA_dom"/>
</dbReference>
<protein>
    <submittedName>
        <fullName evidence="4">Patatin-like phospholipase</fullName>
    </submittedName>
</protein>
<feature type="short sequence motif" description="GXGXXG" evidence="2">
    <location>
        <begin position="15"/>
        <end position="20"/>
    </location>
</feature>
<evidence type="ECO:0000313" key="4">
    <source>
        <dbReference type="EMBL" id="EKV58272.1"/>
    </source>
</evidence>
<comment type="caution">
    <text evidence="2">Lacks conserved residue(s) required for the propagation of feature annotation.</text>
</comment>
<name>A0A2U4F1V2_9SPIR</name>
<gene>
    <name evidence="4" type="ORF">A966_00770</name>
</gene>
<reference evidence="4 5" key="1">
    <citation type="submission" date="2012-07" db="EMBL/GenBank/DDBJ databases">
        <title>Genome sequence of Brachyspira sp. 30446, isolated from a pig with mucohaemorrhagic colitis.</title>
        <authorList>
            <person name="Rubin J.E."/>
            <person name="Fernando C."/>
            <person name="Harding J.C.S."/>
            <person name="Hill J.E."/>
        </authorList>
    </citation>
    <scope>NUCLEOTIDE SEQUENCE [LARGE SCALE GENOMIC DNA]</scope>
    <source>
        <strain evidence="4 5">30446</strain>
    </source>
</reference>
<dbReference type="RefSeq" id="WP_008721289.1">
    <property type="nucleotide sequence ID" value="NZ_JH994110.1"/>
</dbReference>
<evidence type="ECO:0000256" key="2">
    <source>
        <dbReference type="PROSITE-ProRule" id="PRU01161"/>
    </source>
</evidence>
<accession>A0A2U4F1V2</accession>
<dbReference type="Gene3D" id="3.40.1090.10">
    <property type="entry name" value="Cytosolic phospholipase A2 catalytic domain"/>
    <property type="match status" value="1"/>
</dbReference>
<dbReference type="GeneID" id="88188401"/>
<dbReference type="InterPro" id="IPR016035">
    <property type="entry name" value="Acyl_Trfase/lysoPLipase"/>
</dbReference>
<dbReference type="AlphaFoldDB" id="A0A2U4F1V2"/>
<dbReference type="SUPFAM" id="SSF52151">
    <property type="entry name" value="FabD/lysophospholipase-like"/>
    <property type="match status" value="1"/>
</dbReference>
<comment type="caution">
    <text evidence="4">The sequence shown here is derived from an EMBL/GenBank/DDBJ whole genome shotgun (WGS) entry which is preliminary data.</text>
</comment>
<keyword evidence="1" id="KW-0443">Lipid metabolism</keyword>
<dbReference type="Pfam" id="PF01734">
    <property type="entry name" value="Patatin"/>
    <property type="match status" value="1"/>
</dbReference>
<dbReference type="EMBL" id="ALNZ01000006">
    <property type="protein sequence ID" value="EKV58272.1"/>
    <property type="molecule type" value="Genomic_DNA"/>
</dbReference>
<proteinExistence type="predicted"/>
<dbReference type="Proteomes" id="UP000011663">
    <property type="component" value="Unassembled WGS sequence"/>
</dbReference>